<organism evidence="3 4">
    <name type="scientific">Allacma fusca</name>
    <dbReference type="NCBI Taxonomy" id="39272"/>
    <lineage>
        <taxon>Eukaryota</taxon>
        <taxon>Metazoa</taxon>
        <taxon>Ecdysozoa</taxon>
        <taxon>Arthropoda</taxon>
        <taxon>Hexapoda</taxon>
        <taxon>Collembola</taxon>
        <taxon>Symphypleona</taxon>
        <taxon>Sminthuridae</taxon>
        <taxon>Allacma</taxon>
    </lineage>
</organism>
<dbReference type="Proteomes" id="UP000708208">
    <property type="component" value="Unassembled WGS sequence"/>
</dbReference>
<dbReference type="GO" id="GO:0005886">
    <property type="term" value="C:plasma membrane"/>
    <property type="evidence" value="ECO:0007669"/>
    <property type="project" value="TreeGrafter"/>
</dbReference>
<dbReference type="AlphaFoldDB" id="A0A8J2LN53"/>
<accession>A0A8J2LN53</accession>
<dbReference type="InterPro" id="IPR020635">
    <property type="entry name" value="Tyr_kinase_cat_dom"/>
</dbReference>
<dbReference type="Pfam" id="PF07714">
    <property type="entry name" value="PK_Tyr_Ser-Thr"/>
    <property type="match status" value="2"/>
</dbReference>
<protein>
    <recommendedName>
        <fullName evidence="2">Protein kinase domain-containing protein</fullName>
    </recommendedName>
</protein>
<proteinExistence type="predicted"/>
<evidence type="ECO:0000313" key="4">
    <source>
        <dbReference type="Proteomes" id="UP000708208"/>
    </source>
</evidence>
<dbReference type="InterPro" id="IPR050122">
    <property type="entry name" value="RTK"/>
</dbReference>
<comment type="caution">
    <text evidence="3">The sequence shown here is derived from an EMBL/GenBank/DDBJ whole genome shotgun (WGS) entry which is preliminary data.</text>
</comment>
<sequence>MFPIAEIFGFEALPPQPFGPSKVTLNHETGDVTRNPITVNITCVINTQEDQSLLTTIGCENPAHIRLVQEFVLPNFKNLSYDMVANTTHLGAGKRTYELKIFNAFQTGITYCSSGIYTRLTEYAAGLNKKIYQLDFGTDYASLPHTSPPKEVHINLEVFTSVDFQPVLTNTVSNSVDTVKLVIGQNYTFSCRIDLFTVAKTILWEVRLKNRTLNRARVDYNFKGEFSYLNLTMNENFEWVYCSAPFWNNDKWRTDDVKLIAGSLSEGIPVTDDRLIIVTTTFGAFVLLSIVTTIVMFRRMRSNHKKWKFTKEELAEFENGNPSVKTETGLSEGGHHLRYDREYEIPEETYNIDRLRTSSGKRRVRDCVPRNDEWEQGLREGSVFVFLEMCAFGSLENFLRSNRHHLLPDESPPYAQFSILSPDEIELSEAADAMLSIKDLYIWSYQIAQGMDYLSSKNVIHGDLATRNVLLTENKIAKIWMSPGLDFADKLRNGLRNIQTKLTPDNVYKEIMKECWRYHPEDRPSFNELCFTLDNILTTVTESRASTSSESGIASSSSGYMAHALTFSIN</sequence>
<evidence type="ECO:0000256" key="1">
    <source>
        <dbReference type="SAM" id="Phobius"/>
    </source>
</evidence>
<dbReference type="SMART" id="SM00219">
    <property type="entry name" value="TyrKc"/>
    <property type="match status" value="1"/>
</dbReference>
<keyword evidence="1" id="KW-0812">Transmembrane</keyword>
<reference evidence="3" key="1">
    <citation type="submission" date="2021-06" db="EMBL/GenBank/DDBJ databases">
        <authorList>
            <person name="Hodson N. C."/>
            <person name="Mongue J. A."/>
            <person name="Jaron S. K."/>
        </authorList>
    </citation>
    <scope>NUCLEOTIDE SEQUENCE</scope>
</reference>
<dbReference type="GO" id="GO:0043235">
    <property type="term" value="C:receptor complex"/>
    <property type="evidence" value="ECO:0007669"/>
    <property type="project" value="TreeGrafter"/>
</dbReference>
<dbReference type="GO" id="GO:0005524">
    <property type="term" value="F:ATP binding"/>
    <property type="evidence" value="ECO:0007669"/>
    <property type="project" value="InterPro"/>
</dbReference>
<dbReference type="EMBL" id="CAJVCH010570475">
    <property type="protein sequence ID" value="CAG7835013.1"/>
    <property type="molecule type" value="Genomic_DNA"/>
</dbReference>
<keyword evidence="1" id="KW-1133">Transmembrane helix</keyword>
<dbReference type="PROSITE" id="PS00109">
    <property type="entry name" value="PROTEIN_KINASE_TYR"/>
    <property type="match status" value="1"/>
</dbReference>
<evidence type="ECO:0000259" key="2">
    <source>
        <dbReference type="PROSITE" id="PS50011"/>
    </source>
</evidence>
<gene>
    <name evidence="3" type="ORF">AFUS01_LOCUS44444</name>
</gene>
<dbReference type="PANTHER" id="PTHR24416:SF600">
    <property type="entry name" value="PDGF- AND VEGF-RECEPTOR RELATED, ISOFORM J"/>
    <property type="match status" value="1"/>
</dbReference>
<dbReference type="PROSITE" id="PS50011">
    <property type="entry name" value="PROTEIN_KINASE_DOM"/>
    <property type="match status" value="1"/>
</dbReference>
<keyword evidence="1" id="KW-0472">Membrane</keyword>
<dbReference type="GO" id="GO:0004714">
    <property type="term" value="F:transmembrane receptor protein tyrosine kinase activity"/>
    <property type="evidence" value="ECO:0007669"/>
    <property type="project" value="TreeGrafter"/>
</dbReference>
<dbReference type="PANTHER" id="PTHR24416">
    <property type="entry name" value="TYROSINE-PROTEIN KINASE RECEPTOR"/>
    <property type="match status" value="1"/>
</dbReference>
<dbReference type="InterPro" id="IPR008266">
    <property type="entry name" value="Tyr_kinase_AS"/>
</dbReference>
<feature type="domain" description="Protein kinase" evidence="2">
    <location>
        <begin position="271"/>
        <end position="570"/>
    </location>
</feature>
<dbReference type="InterPro" id="IPR000719">
    <property type="entry name" value="Prot_kinase_dom"/>
</dbReference>
<feature type="transmembrane region" description="Helical" evidence="1">
    <location>
        <begin position="275"/>
        <end position="297"/>
    </location>
</feature>
<name>A0A8J2LN53_9HEXA</name>
<dbReference type="GO" id="GO:0007169">
    <property type="term" value="P:cell surface receptor protein tyrosine kinase signaling pathway"/>
    <property type="evidence" value="ECO:0007669"/>
    <property type="project" value="TreeGrafter"/>
</dbReference>
<keyword evidence="4" id="KW-1185">Reference proteome</keyword>
<evidence type="ECO:0000313" key="3">
    <source>
        <dbReference type="EMBL" id="CAG7835013.1"/>
    </source>
</evidence>
<dbReference type="InterPro" id="IPR001245">
    <property type="entry name" value="Ser-Thr/Tyr_kinase_cat_dom"/>
</dbReference>